<dbReference type="GO" id="GO:0006310">
    <property type="term" value="P:DNA recombination"/>
    <property type="evidence" value="ECO:0007669"/>
    <property type="project" value="UniProtKB-KW"/>
</dbReference>
<sequence length="101" mass="10929">MNTWNTYTWKPALAGAGLIPPRPAGAKPWQWAAAPRDGFHVLRHTYASLVREAGESVVTLAQWVGHSSPTITLGYYAHFMPEAGRRGRTAVDLLLGESGTG</sequence>
<comment type="caution">
    <text evidence="2">The sequence shown here is derived from an EMBL/GenBank/DDBJ whole genome shotgun (WGS) entry which is preliminary data.</text>
</comment>
<dbReference type="Proteomes" id="UP000466345">
    <property type="component" value="Unassembled WGS sequence"/>
</dbReference>
<evidence type="ECO:0000313" key="3">
    <source>
        <dbReference type="Proteomes" id="UP000466345"/>
    </source>
</evidence>
<proteinExistence type="predicted"/>
<keyword evidence="3" id="KW-1185">Reference proteome</keyword>
<dbReference type="AlphaFoldDB" id="A0A7K0CAW0"/>
<dbReference type="Gene3D" id="1.10.443.10">
    <property type="entry name" value="Intergrase catalytic core"/>
    <property type="match status" value="1"/>
</dbReference>
<dbReference type="SUPFAM" id="SSF56349">
    <property type="entry name" value="DNA breaking-rejoining enzymes"/>
    <property type="match status" value="1"/>
</dbReference>
<organism evidence="2 3">
    <name type="scientific">Streptomyces smaragdinus</name>
    <dbReference type="NCBI Taxonomy" id="2585196"/>
    <lineage>
        <taxon>Bacteria</taxon>
        <taxon>Bacillati</taxon>
        <taxon>Actinomycetota</taxon>
        <taxon>Actinomycetes</taxon>
        <taxon>Kitasatosporales</taxon>
        <taxon>Streptomycetaceae</taxon>
        <taxon>Streptomyces</taxon>
    </lineage>
</organism>
<dbReference type="GO" id="GO:0015074">
    <property type="term" value="P:DNA integration"/>
    <property type="evidence" value="ECO:0007669"/>
    <property type="project" value="InterPro"/>
</dbReference>
<keyword evidence="1" id="KW-0233">DNA recombination</keyword>
<gene>
    <name evidence="2" type="ORF">SRB5_06910</name>
</gene>
<protein>
    <recommendedName>
        <fullName evidence="4">Integrase</fullName>
    </recommendedName>
</protein>
<reference evidence="2 3" key="1">
    <citation type="submission" date="2019-10" db="EMBL/GenBank/DDBJ databases">
        <title>Streptomyces smaragdinus sp. nov. and Streptomyces fabii sp. nov., isolated from the gut of fungus growing-termite Macrotermes natalensis.</title>
        <authorList>
            <person name="Schwitalla J."/>
            <person name="Benndorf R."/>
            <person name="Martin K."/>
            <person name="De Beer W."/>
            <person name="Kaster A.-K."/>
            <person name="Vollmers J."/>
            <person name="Poulsen M."/>
            <person name="Beemelmanns C."/>
        </authorList>
    </citation>
    <scope>NUCLEOTIDE SEQUENCE [LARGE SCALE GENOMIC DNA]</scope>
    <source>
        <strain evidence="2 3">RB5</strain>
    </source>
</reference>
<dbReference type="GO" id="GO:0003677">
    <property type="term" value="F:DNA binding"/>
    <property type="evidence" value="ECO:0007669"/>
    <property type="project" value="InterPro"/>
</dbReference>
<evidence type="ECO:0000313" key="2">
    <source>
        <dbReference type="EMBL" id="MQY10580.1"/>
    </source>
</evidence>
<accession>A0A7K0CAW0</accession>
<name>A0A7K0CAW0_9ACTN</name>
<dbReference type="EMBL" id="WEGJ01000002">
    <property type="protein sequence ID" value="MQY10580.1"/>
    <property type="molecule type" value="Genomic_DNA"/>
</dbReference>
<dbReference type="RefSeq" id="WP_407703873.1">
    <property type="nucleotide sequence ID" value="NZ_WEGJ01000002.1"/>
</dbReference>
<dbReference type="InterPro" id="IPR011010">
    <property type="entry name" value="DNA_brk_join_enz"/>
</dbReference>
<dbReference type="InterPro" id="IPR013762">
    <property type="entry name" value="Integrase-like_cat_sf"/>
</dbReference>
<evidence type="ECO:0000256" key="1">
    <source>
        <dbReference type="ARBA" id="ARBA00023172"/>
    </source>
</evidence>
<evidence type="ECO:0008006" key="4">
    <source>
        <dbReference type="Google" id="ProtNLM"/>
    </source>
</evidence>